<feature type="region of interest" description="Disordered" evidence="5">
    <location>
        <begin position="1"/>
        <end position="26"/>
    </location>
</feature>
<dbReference type="AlphaFoldDB" id="A0A437RBX9"/>
<evidence type="ECO:0000256" key="2">
    <source>
        <dbReference type="ARBA" id="ARBA00022908"/>
    </source>
</evidence>
<name>A0A437RBX9_9BURK</name>
<evidence type="ECO:0000256" key="4">
    <source>
        <dbReference type="ARBA" id="ARBA00023172"/>
    </source>
</evidence>
<dbReference type="Gene3D" id="1.10.443.10">
    <property type="entry name" value="Intergrase catalytic core"/>
    <property type="match status" value="1"/>
</dbReference>
<dbReference type="EMBL" id="SACR01000005">
    <property type="protein sequence ID" value="RVU44296.1"/>
    <property type="molecule type" value="Genomic_DNA"/>
</dbReference>
<dbReference type="InterPro" id="IPR050090">
    <property type="entry name" value="Tyrosine_recombinase_XerCD"/>
</dbReference>
<evidence type="ECO:0000259" key="6">
    <source>
        <dbReference type="PROSITE" id="PS51898"/>
    </source>
</evidence>
<keyword evidence="3" id="KW-0238">DNA-binding</keyword>
<dbReference type="PANTHER" id="PTHR30349:SF41">
    <property type="entry name" value="INTEGRASE_RECOMBINASE PROTEIN MJ0367-RELATED"/>
    <property type="match status" value="1"/>
</dbReference>
<dbReference type="CDD" id="cd00397">
    <property type="entry name" value="DNA_BRE_C"/>
    <property type="match status" value="1"/>
</dbReference>
<proteinExistence type="inferred from homology"/>
<comment type="similarity">
    <text evidence="1">Belongs to the 'phage' integrase family.</text>
</comment>
<evidence type="ECO:0000256" key="3">
    <source>
        <dbReference type="ARBA" id="ARBA00023125"/>
    </source>
</evidence>
<evidence type="ECO:0000256" key="1">
    <source>
        <dbReference type="ARBA" id="ARBA00008857"/>
    </source>
</evidence>
<dbReference type="SUPFAM" id="SSF56349">
    <property type="entry name" value="DNA breaking-rejoining enzymes"/>
    <property type="match status" value="1"/>
</dbReference>
<dbReference type="Proteomes" id="UP000285575">
    <property type="component" value="Unassembled WGS sequence"/>
</dbReference>
<protein>
    <submittedName>
        <fullName evidence="7">Site-specific integrase</fullName>
    </submittedName>
</protein>
<keyword evidence="2" id="KW-0229">DNA integration</keyword>
<organism evidence="7 8">
    <name type="scientific">Rubrivivax rivuli</name>
    <dbReference type="NCBI Taxonomy" id="1862385"/>
    <lineage>
        <taxon>Bacteria</taxon>
        <taxon>Pseudomonadati</taxon>
        <taxon>Pseudomonadota</taxon>
        <taxon>Betaproteobacteria</taxon>
        <taxon>Burkholderiales</taxon>
        <taxon>Sphaerotilaceae</taxon>
        <taxon>Rubrivivax</taxon>
    </lineage>
</organism>
<keyword evidence="8" id="KW-1185">Reference proteome</keyword>
<dbReference type="InterPro" id="IPR011010">
    <property type="entry name" value="DNA_brk_join_enz"/>
</dbReference>
<dbReference type="GO" id="GO:0015074">
    <property type="term" value="P:DNA integration"/>
    <property type="evidence" value="ECO:0007669"/>
    <property type="project" value="UniProtKB-KW"/>
</dbReference>
<feature type="domain" description="Tyr recombinase" evidence="6">
    <location>
        <begin position="168"/>
        <end position="383"/>
    </location>
</feature>
<dbReference type="RefSeq" id="WP_128229844.1">
    <property type="nucleotide sequence ID" value="NZ_SACR01000005.1"/>
</dbReference>
<comment type="caution">
    <text evidence="7">The sequence shown here is derived from an EMBL/GenBank/DDBJ whole genome shotgun (WGS) entry which is preliminary data.</text>
</comment>
<dbReference type="InterPro" id="IPR002104">
    <property type="entry name" value="Integrase_catalytic"/>
</dbReference>
<gene>
    <name evidence="7" type="ORF">EOE66_16575</name>
</gene>
<dbReference type="OrthoDB" id="5415821at2"/>
<dbReference type="GO" id="GO:0006310">
    <property type="term" value="P:DNA recombination"/>
    <property type="evidence" value="ECO:0007669"/>
    <property type="project" value="UniProtKB-KW"/>
</dbReference>
<keyword evidence="4" id="KW-0233">DNA recombination</keyword>
<evidence type="ECO:0000313" key="7">
    <source>
        <dbReference type="EMBL" id="RVU44296.1"/>
    </source>
</evidence>
<evidence type="ECO:0000313" key="8">
    <source>
        <dbReference type="Proteomes" id="UP000285575"/>
    </source>
</evidence>
<reference evidence="7 8" key="1">
    <citation type="submission" date="2019-01" db="EMBL/GenBank/DDBJ databases">
        <authorList>
            <person name="Chen W.-M."/>
        </authorList>
    </citation>
    <scope>NUCLEOTIDE SEQUENCE [LARGE SCALE GENOMIC DNA]</scope>
    <source>
        <strain evidence="7 8">KYPY4</strain>
    </source>
</reference>
<dbReference type="PANTHER" id="PTHR30349">
    <property type="entry name" value="PHAGE INTEGRASE-RELATED"/>
    <property type="match status" value="1"/>
</dbReference>
<dbReference type="GO" id="GO:0003677">
    <property type="term" value="F:DNA binding"/>
    <property type="evidence" value="ECO:0007669"/>
    <property type="project" value="UniProtKB-KW"/>
</dbReference>
<dbReference type="InterPro" id="IPR013762">
    <property type="entry name" value="Integrase-like_cat_sf"/>
</dbReference>
<dbReference type="Pfam" id="PF00589">
    <property type="entry name" value="Phage_integrase"/>
    <property type="match status" value="1"/>
</dbReference>
<evidence type="ECO:0000256" key="5">
    <source>
        <dbReference type="SAM" id="MobiDB-lite"/>
    </source>
</evidence>
<accession>A0A437RBX9</accession>
<dbReference type="PROSITE" id="PS51898">
    <property type="entry name" value="TYR_RECOMBINASE"/>
    <property type="match status" value="1"/>
</dbReference>
<sequence length="395" mass="44722">MAVLKLSGTLNSEPQGKSHPEAGSDSSLSFLHGTKLAYASNLVRDWHADLLHYQGLKPGSAKLHRDNLLRLLNHARVAPWELQKDHVTRYFESRVNQETGQMLAPATVGTYCAAWRGFQNYMLTAERVNELFSEFNVRPKAFVDDDNSIAVKRHKLNWVPKGWALTDLEIDAIDETFRSEIARAAREHSKSLLPLLRDRVMFHVGIHFALRISELTELRVSSFCASLDADLQHFGKWGVLTVTGKGDVTGSVPMRDPSVHGLIEWYTNSVRQKILLRRKSKTEDDGRREIKGQMVSVSDLMFPSERGGVVCPNGFRKRLADIAMKSGVLRRKLTPHTLRHTGCTLMVPLYSPEIAQKYMRHKHLHTTLYYYHPTPLGAANEVNSAAQLFDDEEED</sequence>